<dbReference type="Proteomes" id="UP000186817">
    <property type="component" value="Unassembled WGS sequence"/>
</dbReference>
<dbReference type="AlphaFoldDB" id="A0A1Q9BUG5"/>
<evidence type="ECO:0000313" key="3">
    <source>
        <dbReference type="Proteomes" id="UP000186817"/>
    </source>
</evidence>
<name>A0A1Q9BUG5_SYMMI</name>
<feature type="non-terminal residue" evidence="2">
    <location>
        <position position="1"/>
    </location>
</feature>
<gene>
    <name evidence="2" type="ORF">AK812_SmicGene46146</name>
</gene>
<feature type="transmembrane region" description="Helical" evidence="1">
    <location>
        <begin position="12"/>
        <end position="31"/>
    </location>
</feature>
<keyword evidence="1" id="KW-0472">Membrane</keyword>
<proteinExistence type="predicted"/>
<comment type="caution">
    <text evidence="2">The sequence shown here is derived from an EMBL/GenBank/DDBJ whole genome shotgun (WGS) entry which is preliminary data.</text>
</comment>
<evidence type="ECO:0000313" key="2">
    <source>
        <dbReference type="EMBL" id="OLP74343.1"/>
    </source>
</evidence>
<organism evidence="2 3">
    <name type="scientific">Symbiodinium microadriaticum</name>
    <name type="common">Dinoflagellate</name>
    <name type="synonym">Zooxanthella microadriatica</name>
    <dbReference type="NCBI Taxonomy" id="2951"/>
    <lineage>
        <taxon>Eukaryota</taxon>
        <taxon>Sar</taxon>
        <taxon>Alveolata</taxon>
        <taxon>Dinophyceae</taxon>
        <taxon>Suessiales</taxon>
        <taxon>Symbiodiniaceae</taxon>
        <taxon>Symbiodinium</taxon>
    </lineage>
</organism>
<evidence type="ECO:0000256" key="1">
    <source>
        <dbReference type="SAM" id="Phobius"/>
    </source>
</evidence>
<reference evidence="2 3" key="1">
    <citation type="submission" date="2016-02" db="EMBL/GenBank/DDBJ databases">
        <title>Genome analysis of coral dinoflagellate symbionts highlights evolutionary adaptations to a symbiotic lifestyle.</title>
        <authorList>
            <person name="Aranda M."/>
            <person name="Li Y."/>
            <person name="Liew Y.J."/>
            <person name="Baumgarten S."/>
            <person name="Simakov O."/>
            <person name="Wilson M."/>
            <person name="Piel J."/>
            <person name="Ashoor H."/>
            <person name="Bougouffa S."/>
            <person name="Bajic V.B."/>
            <person name="Ryu T."/>
            <person name="Ravasi T."/>
            <person name="Bayer T."/>
            <person name="Micklem G."/>
            <person name="Kim H."/>
            <person name="Bhak J."/>
            <person name="Lajeunesse T.C."/>
            <person name="Voolstra C.R."/>
        </authorList>
    </citation>
    <scope>NUCLEOTIDE SEQUENCE [LARGE SCALE GENOMIC DNA]</scope>
    <source>
        <strain evidence="2 3">CCMP2467</strain>
    </source>
</reference>
<keyword evidence="1" id="KW-0812">Transmembrane</keyword>
<feature type="non-terminal residue" evidence="2">
    <location>
        <position position="61"/>
    </location>
</feature>
<accession>A0A1Q9BUG5</accession>
<protein>
    <submittedName>
        <fullName evidence="2">Uncharacterized protein</fullName>
    </submittedName>
</protein>
<sequence>VRAMTHSPRIAQAIVLTQDILSVVVCLLAVLRYEGLRGIPATFCSVELLRCLPTAALFSLS</sequence>
<keyword evidence="1" id="KW-1133">Transmembrane helix</keyword>
<dbReference type="EMBL" id="LSRX01003875">
    <property type="protein sequence ID" value="OLP74343.1"/>
    <property type="molecule type" value="Genomic_DNA"/>
</dbReference>
<keyword evidence="3" id="KW-1185">Reference proteome</keyword>